<keyword evidence="3" id="KW-0687">Ribonucleoprotein</keyword>
<dbReference type="GO" id="GO:0003735">
    <property type="term" value="F:structural constituent of ribosome"/>
    <property type="evidence" value="ECO:0007669"/>
    <property type="project" value="InterPro"/>
</dbReference>
<dbReference type="AlphaFoldDB" id="A0AAV5JVU9"/>
<evidence type="ECO:0000313" key="5">
    <source>
        <dbReference type="Proteomes" id="UP001054252"/>
    </source>
</evidence>
<dbReference type="Pfam" id="PF04839">
    <property type="entry name" value="PSRP-3_Ycf65"/>
    <property type="match status" value="1"/>
</dbReference>
<proteinExistence type="inferred from homology"/>
<dbReference type="Proteomes" id="UP001054252">
    <property type="component" value="Unassembled WGS sequence"/>
</dbReference>
<evidence type="ECO:0000313" key="4">
    <source>
        <dbReference type="EMBL" id="GKV16821.1"/>
    </source>
</evidence>
<gene>
    <name evidence="4" type="ORF">SLEP1_g27402</name>
</gene>
<sequence>MFPTSIQPNIKPSFKLLNFPSQNPRISTHPCSISGIKFSQCTKKVNLKQSASSPAVDPILTNEQPFDDSAAESPYKEKLGVVVKPLEKPRIVLKFIWMEKNIGIGLDQVIPGYGTIPLSPYYFWPRKDAWEELKILLESKRWISQGMRVQLLNQATDIINLWQTSGGNLS</sequence>
<protein>
    <recommendedName>
        <fullName evidence="6">30S ribosomal protein 3, chloroplastic</fullName>
    </recommendedName>
</protein>
<dbReference type="GO" id="GO:0006412">
    <property type="term" value="P:translation"/>
    <property type="evidence" value="ECO:0007669"/>
    <property type="project" value="InterPro"/>
</dbReference>
<dbReference type="EMBL" id="BPVZ01000046">
    <property type="protein sequence ID" value="GKV16821.1"/>
    <property type="molecule type" value="Genomic_DNA"/>
</dbReference>
<reference evidence="4 5" key="1">
    <citation type="journal article" date="2021" name="Commun. Biol.">
        <title>The genome of Shorea leprosula (Dipterocarpaceae) highlights the ecological relevance of drought in aseasonal tropical rainforests.</title>
        <authorList>
            <person name="Ng K.K.S."/>
            <person name="Kobayashi M.J."/>
            <person name="Fawcett J.A."/>
            <person name="Hatakeyama M."/>
            <person name="Paape T."/>
            <person name="Ng C.H."/>
            <person name="Ang C.C."/>
            <person name="Tnah L.H."/>
            <person name="Lee C.T."/>
            <person name="Nishiyama T."/>
            <person name="Sese J."/>
            <person name="O'Brien M.J."/>
            <person name="Copetti D."/>
            <person name="Mohd Noor M.I."/>
            <person name="Ong R.C."/>
            <person name="Putra M."/>
            <person name="Sireger I.Z."/>
            <person name="Indrioko S."/>
            <person name="Kosugi Y."/>
            <person name="Izuno A."/>
            <person name="Isagi Y."/>
            <person name="Lee S.L."/>
            <person name="Shimizu K.K."/>
        </authorList>
    </citation>
    <scope>NUCLEOTIDE SEQUENCE [LARGE SCALE GENOMIC DNA]</scope>
    <source>
        <strain evidence="4">214</strain>
    </source>
</reference>
<evidence type="ECO:0000256" key="2">
    <source>
        <dbReference type="ARBA" id="ARBA00022980"/>
    </source>
</evidence>
<organism evidence="4 5">
    <name type="scientific">Rubroshorea leprosula</name>
    <dbReference type="NCBI Taxonomy" id="152421"/>
    <lineage>
        <taxon>Eukaryota</taxon>
        <taxon>Viridiplantae</taxon>
        <taxon>Streptophyta</taxon>
        <taxon>Embryophyta</taxon>
        <taxon>Tracheophyta</taxon>
        <taxon>Spermatophyta</taxon>
        <taxon>Magnoliopsida</taxon>
        <taxon>eudicotyledons</taxon>
        <taxon>Gunneridae</taxon>
        <taxon>Pentapetalae</taxon>
        <taxon>rosids</taxon>
        <taxon>malvids</taxon>
        <taxon>Malvales</taxon>
        <taxon>Dipterocarpaceae</taxon>
        <taxon>Rubroshorea</taxon>
    </lineage>
</organism>
<comment type="caution">
    <text evidence="4">The sequence shown here is derived from an EMBL/GenBank/DDBJ whole genome shotgun (WGS) entry which is preliminary data.</text>
</comment>
<keyword evidence="2" id="KW-0689">Ribosomal protein</keyword>
<dbReference type="PANTHER" id="PTHR35108">
    <property type="entry name" value="30S RIBOSOMAL PROTEIN 3, CHLOROPLASTIC"/>
    <property type="match status" value="1"/>
</dbReference>
<dbReference type="GO" id="GO:0005840">
    <property type="term" value="C:ribosome"/>
    <property type="evidence" value="ECO:0007669"/>
    <property type="project" value="UniProtKB-KW"/>
</dbReference>
<evidence type="ECO:0000256" key="3">
    <source>
        <dbReference type="ARBA" id="ARBA00023274"/>
    </source>
</evidence>
<accession>A0AAV5JVU9</accession>
<dbReference type="GO" id="GO:1990904">
    <property type="term" value="C:ribonucleoprotein complex"/>
    <property type="evidence" value="ECO:0007669"/>
    <property type="project" value="UniProtKB-KW"/>
</dbReference>
<comment type="similarity">
    <text evidence="1">Belongs to the chloroplast-specific ribosomal protein cS23 family.</text>
</comment>
<evidence type="ECO:0000256" key="1">
    <source>
        <dbReference type="ARBA" id="ARBA00008561"/>
    </source>
</evidence>
<dbReference type="Gene3D" id="3.30.390.140">
    <property type="match status" value="1"/>
</dbReference>
<keyword evidence="5" id="KW-1185">Reference proteome</keyword>
<name>A0AAV5JVU9_9ROSI</name>
<evidence type="ECO:0008006" key="6">
    <source>
        <dbReference type="Google" id="ProtNLM"/>
    </source>
</evidence>
<dbReference type="InterPro" id="IPR006924">
    <property type="entry name" value="Ribosomal_cS23-like"/>
</dbReference>
<dbReference type="PANTHER" id="PTHR35108:SF12">
    <property type="entry name" value="SMALL RIBOSOMAL SUBUNIT PROTEIN CS23Y"/>
    <property type="match status" value="1"/>
</dbReference>
<dbReference type="InterPro" id="IPR038447">
    <property type="entry name" value="PSRP-3/Ycf65_sf"/>
</dbReference>